<dbReference type="AlphaFoldDB" id="Q1YVR9"/>
<dbReference type="RefSeq" id="WP_006233496.1">
    <property type="nucleotide sequence ID" value="NZ_CH724137.1"/>
</dbReference>
<evidence type="ECO:0000313" key="3">
    <source>
        <dbReference type="Proteomes" id="UP000003789"/>
    </source>
</evidence>
<evidence type="ECO:0000313" key="2">
    <source>
        <dbReference type="EMBL" id="EAS40372.1"/>
    </source>
</evidence>
<dbReference type="Pfam" id="PF13508">
    <property type="entry name" value="Acetyltransf_7"/>
    <property type="match status" value="1"/>
</dbReference>
<comment type="caution">
    <text evidence="2">The sequence shown here is derived from an EMBL/GenBank/DDBJ whole genome shotgun (WGS) entry which is preliminary data.</text>
</comment>
<feature type="domain" description="N-acetyltransferase" evidence="1">
    <location>
        <begin position="33"/>
        <end position="108"/>
    </location>
</feature>
<dbReference type="OrthoDB" id="7845888at2"/>
<dbReference type="Gene3D" id="3.40.630.30">
    <property type="match status" value="1"/>
</dbReference>
<dbReference type="GO" id="GO:0016747">
    <property type="term" value="F:acyltransferase activity, transferring groups other than amino-acyl groups"/>
    <property type="evidence" value="ECO:0007669"/>
    <property type="project" value="InterPro"/>
</dbReference>
<dbReference type="InterPro" id="IPR000182">
    <property type="entry name" value="GNAT_dom"/>
</dbReference>
<gene>
    <name evidence="2" type="ORF">P3TCK_23698</name>
</gene>
<proteinExistence type="predicted"/>
<dbReference type="SUPFAM" id="SSF55729">
    <property type="entry name" value="Acyl-CoA N-acyltransferases (Nat)"/>
    <property type="match status" value="1"/>
</dbReference>
<organism evidence="2 3">
    <name type="scientific">Photobacterium profundum 3TCK</name>
    <dbReference type="NCBI Taxonomy" id="314280"/>
    <lineage>
        <taxon>Bacteria</taxon>
        <taxon>Pseudomonadati</taxon>
        <taxon>Pseudomonadota</taxon>
        <taxon>Gammaproteobacteria</taxon>
        <taxon>Vibrionales</taxon>
        <taxon>Vibrionaceae</taxon>
        <taxon>Photobacterium</taxon>
    </lineage>
</organism>
<sequence>MTKLRFHHLEPLRFPLVNRLYKNYYPAGKAKKDETIWVGDNEKGIICVVRFKQFENIQLLTGMLVHPEFREQGVAKDLLAATEIQINCKPCYCFAFRELIPLYSNANFHLVDKTELPEILSNRLIRYISSGKDLVAMRYEHLT</sequence>
<name>Q1YVR9_9GAMM</name>
<dbReference type="HOGENOM" id="CLU_120018_1_0_6"/>
<protein>
    <recommendedName>
        <fullName evidence="1">N-acetyltransferase domain-containing protein</fullName>
    </recommendedName>
</protein>
<accession>Q1YVR9</accession>
<dbReference type="Proteomes" id="UP000003789">
    <property type="component" value="Unassembled WGS sequence"/>
</dbReference>
<dbReference type="EMBL" id="AAPH01000064">
    <property type="protein sequence ID" value="EAS40372.1"/>
    <property type="molecule type" value="Genomic_DNA"/>
</dbReference>
<evidence type="ECO:0000259" key="1">
    <source>
        <dbReference type="Pfam" id="PF13508"/>
    </source>
</evidence>
<dbReference type="InterPro" id="IPR016181">
    <property type="entry name" value="Acyl_CoA_acyltransferase"/>
</dbReference>
<dbReference type="CDD" id="cd04301">
    <property type="entry name" value="NAT_SF"/>
    <property type="match status" value="1"/>
</dbReference>
<reference evidence="2 3" key="1">
    <citation type="submission" date="2006-03" db="EMBL/GenBank/DDBJ databases">
        <authorList>
            <person name="Bartlett D.H."/>
            <person name="Valle G."/>
            <person name="Lauro F.M."/>
            <person name="Vezzi A."/>
            <person name="Simonato F."/>
            <person name="Eloe E."/>
            <person name="Vitulo N."/>
            <person name="Stratton T.K."/>
            <person name="D'angelo M."/>
            <person name="Ferriera S."/>
            <person name="Johnson J."/>
            <person name="Kravitz S."/>
            <person name="Beeson K."/>
            <person name="Sutton G."/>
            <person name="Rogers Y."/>
            <person name="Friedman R."/>
            <person name="Frazier M."/>
            <person name="Venter J.C."/>
        </authorList>
    </citation>
    <scope>NUCLEOTIDE SEQUENCE [LARGE SCALE GENOMIC DNA]</scope>
    <source>
        <strain evidence="2 3">3TCK</strain>
    </source>
</reference>